<evidence type="ECO:0000313" key="2">
    <source>
        <dbReference type="Proteomes" id="UP000015105"/>
    </source>
</evidence>
<reference evidence="1" key="3">
    <citation type="journal article" date="2017" name="Nature">
        <title>Genome sequence of the progenitor of the wheat D genome Aegilops tauschii.</title>
        <authorList>
            <person name="Luo M.C."/>
            <person name="Gu Y.Q."/>
            <person name="Puiu D."/>
            <person name="Wang H."/>
            <person name="Twardziok S.O."/>
            <person name="Deal K.R."/>
            <person name="Huo N."/>
            <person name="Zhu T."/>
            <person name="Wang L."/>
            <person name="Wang Y."/>
            <person name="McGuire P.E."/>
            <person name="Liu S."/>
            <person name="Long H."/>
            <person name="Ramasamy R.K."/>
            <person name="Rodriguez J.C."/>
            <person name="Van S.L."/>
            <person name="Yuan L."/>
            <person name="Wang Z."/>
            <person name="Xia Z."/>
            <person name="Xiao L."/>
            <person name="Anderson O.D."/>
            <person name="Ouyang S."/>
            <person name="Liang Y."/>
            <person name="Zimin A.V."/>
            <person name="Pertea G."/>
            <person name="Qi P."/>
            <person name="Bennetzen J.L."/>
            <person name="Dai X."/>
            <person name="Dawson M.W."/>
            <person name="Muller H.G."/>
            <person name="Kugler K."/>
            <person name="Rivarola-Duarte L."/>
            <person name="Spannagl M."/>
            <person name="Mayer K.F.X."/>
            <person name="Lu F.H."/>
            <person name="Bevan M.W."/>
            <person name="Leroy P."/>
            <person name="Li P."/>
            <person name="You F.M."/>
            <person name="Sun Q."/>
            <person name="Liu Z."/>
            <person name="Lyons E."/>
            <person name="Wicker T."/>
            <person name="Salzberg S.L."/>
            <person name="Devos K.M."/>
            <person name="Dvorak J."/>
        </authorList>
    </citation>
    <scope>NUCLEOTIDE SEQUENCE [LARGE SCALE GENOMIC DNA]</scope>
    <source>
        <strain evidence="1">cv. AL8/78</strain>
    </source>
</reference>
<accession>A0A453ABN7</accession>
<reference evidence="1" key="5">
    <citation type="journal article" date="2021" name="G3 (Bethesda)">
        <title>Aegilops tauschii genome assembly Aet v5.0 features greater sequence contiguity and improved annotation.</title>
        <authorList>
            <person name="Wang L."/>
            <person name="Zhu T."/>
            <person name="Rodriguez J.C."/>
            <person name="Deal K.R."/>
            <person name="Dubcovsky J."/>
            <person name="McGuire P.E."/>
            <person name="Lux T."/>
            <person name="Spannagl M."/>
            <person name="Mayer K.F.X."/>
            <person name="Baldrich P."/>
            <person name="Meyers B.C."/>
            <person name="Huo N."/>
            <person name="Gu Y.Q."/>
            <person name="Zhou H."/>
            <person name="Devos K.M."/>
            <person name="Bennetzen J.L."/>
            <person name="Unver T."/>
            <person name="Budak H."/>
            <person name="Gulick P.J."/>
            <person name="Galiba G."/>
            <person name="Kalapos B."/>
            <person name="Nelson D.R."/>
            <person name="Li P."/>
            <person name="You F.M."/>
            <person name="Luo M.C."/>
            <person name="Dvorak J."/>
        </authorList>
    </citation>
    <scope>NUCLEOTIDE SEQUENCE [LARGE SCALE GENOMIC DNA]</scope>
    <source>
        <strain evidence="1">cv. AL8/78</strain>
    </source>
</reference>
<reference evidence="2" key="1">
    <citation type="journal article" date="2014" name="Science">
        <title>Ancient hybridizations among the ancestral genomes of bread wheat.</title>
        <authorList>
            <consortium name="International Wheat Genome Sequencing Consortium,"/>
            <person name="Marcussen T."/>
            <person name="Sandve S.R."/>
            <person name="Heier L."/>
            <person name="Spannagl M."/>
            <person name="Pfeifer M."/>
            <person name="Jakobsen K.S."/>
            <person name="Wulff B.B."/>
            <person name="Steuernagel B."/>
            <person name="Mayer K.F."/>
            <person name="Olsen O.A."/>
        </authorList>
    </citation>
    <scope>NUCLEOTIDE SEQUENCE [LARGE SCALE GENOMIC DNA]</scope>
    <source>
        <strain evidence="2">cv. AL8/78</strain>
    </source>
</reference>
<name>A0A453ABN7_AEGTS</name>
<organism evidence="1 2">
    <name type="scientific">Aegilops tauschii subsp. strangulata</name>
    <name type="common">Goatgrass</name>
    <dbReference type="NCBI Taxonomy" id="200361"/>
    <lineage>
        <taxon>Eukaryota</taxon>
        <taxon>Viridiplantae</taxon>
        <taxon>Streptophyta</taxon>
        <taxon>Embryophyta</taxon>
        <taxon>Tracheophyta</taxon>
        <taxon>Spermatophyta</taxon>
        <taxon>Magnoliopsida</taxon>
        <taxon>Liliopsida</taxon>
        <taxon>Poales</taxon>
        <taxon>Poaceae</taxon>
        <taxon>BOP clade</taxon>
        <taxon>Pooideae</taxon>
        <taxon>Triticodae</taxon>
        <taxon>Triticeae</taxon>
        <taxon>Triticinae</taxon>
        <taxon>Aegilops</taxon>
    </lineage>
</organism>
<evidence type="ECO:0000313" key="1">
    <source>
        <dbReference type="EnsemblPlants" id="AET2Gv20062100.7"/>
    </source>
</evidence>
<proteinExistence type="predicted"/>
<keyword evidence="2" id="KW-1185">Reference proteome</keyword>
<dbReference type="Gramene" id="AET2Gv20062100.7">
    <property type="protein sequence ID" value="AET2Gv20062100.7"/>
    <property type="gene ID" value="AET2Gv20062100"/>
</dbReference>
<reference evidence="1" key="4">
    <citation type="submission" date="2019-03" db="UniProtKB">
        <authorList>
            <consortium name="EnsemblPlants"/>
        </authorList>
    </citation>
    <scope>IDENTIFICATION</scope>
</reference>
<dbReference type="AlphaFoldDB" id="A0A453ABN7"/>
<sequence>PFPLWCRPHPPPAASSELVHRSSGCLMAHHATDVHQWLSATGALLDEDTSLWLSPGDNPADGGLLVGSNGDTYYMPPDTARKLDDTVEEENLSGQTLGEKLWSFLMWWRQENPVDDAPVSPGQ</sequence>
<protein>
    <submittedName>
        <fullName evidence="1">Uncharacterized protein</fullName>
    </submittedName>
</protein>
<dbReference type="Proteomes" id="UP000015105">
    <property type="component" value="Chromosome 2D"/>
</dbReference>
<reference evidence="2" key="2">
    <citation type="journal article" date="2017" name="Nat. Plants">
        <title>The Aegilops tauschii genome reveals multiple impacts of transposons.</title>
        <authorList>
            <person name="Zhao G."/>
            <person name="Zou C."/>
            <person name="Li K."/>
            <person name="Wang K."/>
            <person name="Li T."/>
            <person name="Gao L."/>
            <person name="Zhang X."/>
            <person name="Wang H."/>
            <person name="Yang Z."/>
            <person name="Liu X."/>
            <person name="Jiang W."/>
            <person name="Mao L."/>
            <person name="Kong X."/>
            <person name="Jiao Y."/>
            <person name="Jia J."/>
        </authorList>
    </citation>
    <scope>NUCLEOTIDE SEQUENCE [LARGE SCALE GENOMIC DNA]</scope>
    <source>
        <strain evidence="2">cv. AL8/78</strain>
    </source>
</reference>
<dbReference type="EnsemblPlants" id="AET2Gv20062100.7">
    <property type="protein sequence ID" value="AET2Gv20062100.7"/>
    <property type="gene ID" value="AET2Gv20062100"/>
</dbReference>